<feature type="region of interest" description="Disordered" evidence="8">
    <location>
        <begin position="425"/>
        <end position="447"/>
    </location>
</feature>
<dbReference type="InterPro" id="IPR012340">
    <property type="entry name" value="NA-bd_OB-fold"/>
</dbReference>
<evidence type="ECO:0000256" key="2">
    <source>
        <dbReference type="ARBA" id="ARBA00022490"/>
    </source>
</evidence>
<keyword evidence="4 7" id="KW-0378">Hydrolase</keyword>
<evidence type="ECO:0000313" key="11">
    <source>
        <dbReference type="Proteomes" id="UP000554342"/>
    </source>
</evidence>
<dbReference type="InterPro" id="IPR001900">
    <property type="entry name" value="RNase_II/R"/>
</dbReference>
<protein>
    <recommendedName>
        <fullName evidence="7">Ribonuclease R</fullName>
        <shortName evidence="7">RNase R</shortName>
        <ecNumber evidence="7">3.1.13.1</ecNumber>
    </recommendedName>
</protein>
<dbReference type="GO" id="GO:0006402">
    <property type="term" value="P:mRNA catabolic process"/>
    <property type="evidence" value="ECO:0007669"/>
    <property type="project" value="TreeGrafter"/>
</dbReference>
<sequence>MAKNTPPAGLPTRQQILDFIGKSDQPAGKREIARAFGLKGQDKIALKKLLRDMGDEGLIDSAPGRAFHKMGGLPKVTVLRIVDVDDGGNVWAEPERWEAEDKPAPRLRVRERSKRATLGVGDRVLARTEEAGKGWIAHPMKKLQRGEALMLGVLHEEGGKLWLQGVEKKERRDFPVSDAGDAEPGDLVLAEKAGRPPRMTAKVTERLGDPFEARSFSLIAIHKHDIPHIFREETLEEAAEVAKQSILPGTGRGTAARSGGGGGKPSNGLSADLPLHQPAAGPPPRSGEEREDLRHLPIVAIDPADARDHDDAVWAAPDDDPDNAGGWKAIVAIADVSFYVRPGSALDREARRRGNSVYFPDRVVPMLPEILSAEVCSLKQGEDRAALACHMQISKNGTIKARRFTRAVVRIAANIAYEDAQAAMDETMSPQRKPGAQATDDSAEARDPSFRWDDALVETALKPLWGCWEALAKARAKREPLALDLPERRIELDEKGRILSVAPRERLDAHRLIEDYMIAANVAAAKALEAKKASFLYRIHEPPGREKLVALKDYLDTFDISFALGQVIRPATFNNVIARVGDADYREEVMQQVLRTQTQAYYGPANHGHFGLALGSYAHFTSPIRRYADLIVHRALVASYKLGPGGLTAEDAAQMERIGETISNLERRAMEAERDTVDRYVAAYLSEHVGSVMETRITGVQNFGFFATVDGMGGDGLVPARDLGTEYFRYDEAGQRLVGEDSGEAFALGQRLPLRLVEANPVSGALRFELPDGKGSAGGSSDGFKHRGKPKRIIKRRGRPANIRHQGRKKK</sequence>
<dbReference type="HAMAP" id="MF_01895">
    <property type="entry name" value="RNase_R"/>
    <property type="match status" value="1"/>
</dbReference>
<evidence type="ECO:0000256" key="1">
    <source>
        <dbReference type="ARBA" id="ARBA00001849"/>
    </source>
</evidence>
<feature type="domain" description="S1 motif" evidence="9">
    <location>
        <begin position="690"/>
        <end position="771"/>
    </location>
</feature>
<dbReference type="PROSITE" id="PS01175">
    <property type="entry name" value="RIBONUCLEASE_II"/>
    <property type="match status" value="1"/>
</dbReference>
<reference evidence="10 11" key="1">
    <citation type="submission" date="2020-08" db="EMBL/GenBank/DDBJ databases">
        <title>Genomic Encyclopedia of Type Strains, Phase IV (KMG-IV): sequencing the most valuable type-strain genomes for metagenomic binning, comparative biology and taxonomic classification.</title>
        <authorList>
            <person name="Goeker M."/>
        </authorList>
    </citation>
    <scope>NUCLEOTIDE SEQUENCE [LARGE SCALE GENOMIC DNA]</scope>
    <source>
        <strain evidence="10 11">DSM 27203</strain>
    </source>
</reference>
<evidence type="ECO:0000313" key="10">
    <source>
        <dbReference type="EMBL" id="MBB5720014.1"/>
    </source>
</evidence>
<evidence type="ECO:0000256" key="4">
    <source>
        <dbReference type="ARBA" id="ARBA00022801"/>
    </source>
</evidence>
<dbReference type="Pfam" id="PF17876">
    <property type="entry name" value="CSD2"/>
    <property type="match status" value="1"/>
</dbReference>
<dbReference type="PROSITE" id="PS50126">
    <property type="entry name" value="S1"/>
    <property type="match status" value="1"/>
</dbReference>
<dbReference type="GO" id="GO:0005829">
    <property type="term" value="C:cytosol"/>
    <property type="evidence" value="ECO:0007669"/>
    <property type="project" value="TreeGrafter"/>
</dbReference>
<evidence type="ECO:0000256" key="8">
    <source>
        <dbReference type="SAM" id="MobiDB-lite"/>
    </source>
</evidence>
<dbReference type="NCBIfam" id="TIGR00358">
    <property type="entry name" value="3_prime_RNase"/>
    <property type="match status" value="1"/>
</dbReference>
<keyword evidence="11" id="KW-1185">Reference proteome</keyword>
<dbReference type="InterPro" id="IPR003029">
    <property type="entry name" value="S1_domain"/>
</dbReference>
<dbReference type="AlphaFoldDB" id="A0A840Z2N3"/>
<feature type="region of interest" description="Disordered" evidence="8">
    <location>
        <begin position="768"/>
        <end position="811"/>
    </location>
</feature>
<keyword evidence="2 7" id="KW-0963">Cytoplasm</keyword>
<evidence type="ECO:0000256" key="3">
    <source>
        <dbReference type="ARBA" id="ARBA00022722"/>
    </source>
</evidence>
<dbReference type="InterPro" id="IPR011805">
    <property type="entry name" value="RNase_R"/>
</dbReference>
<dbReference type="GO" id="GO:0008859">
    <property type="term" value="F:exoribonuclease II activity"/>
    <property type="evidence" value="ECO:0007669"/>
    <property type="project" value="UniProtKB-UniRule"/>
</dbReference>
<evidence type="ECO:0000256" key="6">
    <source>
        <dbReference type="ARBA" id="ARBA00022884"/>
    </source>
</evidence>
<dbReference type="PANTHER" id="PTHR23355:SF9">
    <property type="entry name" value="DIS3-LIKE EXONUCLEASE 2"/>
    <property type="match status" value="1"/>
</dbReference>
<proteinExistence type="inferred from homology"/>
<keyword evidence="6 7" id="KW-0694">RNA-binding</keyword>
<comment type="similarity">
    <text evidence="7">Belongs to the RNR ribonuclease family. RNase R subfamily.</text>
</comment>
<dbReference type="SUPFAM" id="SSF50249">
    <property type="entry name" value="Nucleic acid-binding proteins"/>
    <property type="match status" value="2"/>
</dbReference>
<gene>
    <name evidence="7" type="primary">rnr</name>
    <name evidence="10" type="ORF">FHR23_002973</name>
</gene>
<keyword evidence="3 7" id="KW-0540">Nuclease</keyword>
<dbReference type="SMART" id="SM00316">
    <property type="entry name" value="S1"/>
    <property type="match status" value="1"/>
</dbReference>
<dbReference type="Gene3D" id="2.40.50.140">
    <property type="entry name" value="Nucleic acid-binding proteins"/>
    <property type="match status" value="1"/>
</dbReference>
<dbReference type="InterPro" id="IPR050180">
    <property type="entry name" value="RNR_Ribonuclease"/>
</dbReference>
<feature type="region of interest" description="Disordered" evidence="8">
    <location>
        <begin position="245"/>
        <end position="292"/>
    </location>
</feature>
<dbReference type="Pfam" id="PF00773">
    <property type="entry name" value="RNB"/>
    <property type="match status" value="1"/>
</dbReference>
<dbReference type="SMART" id="SM00955">
    <property type="entry name" value="RNB"/>
    <property type="match status" value="1"/>
</dbReference>
<organism evidence="10 11">
    <name type="scientific">Stakelama sediminis</name>
    <dbReference type="NCBI Taxonomy" id="463200"/>
    <lineage>
        <taxon>Bacteria</taxon>
        <taxon>Pseudomonadati</taxon>
        <taxon>Pseudomonadota</taxon>
        <taxon>Alphaproteobacteria</taxon>
        <taxon>Sphingomonadales</taxon>
        <taxon>Sphingomonadaceae</taxon>
        <taxon>Stakelama</taxon>
    </lineage>
</organism>
<dbReference type="InterPro" id="IPR022966">
    <property type="entry name" value="RNase_II/R_CS"/>
</dbReference>
<dbReference type="EMBL" id="JACIJI010000007">
    <property type="protein sequence ID" value="MBB5720014.1"/>
    <property type="molecule type" value="Genomic_DNA"/>
</dbReference>
<keyword evidence="5 7" id="KW-0269">Exonuclease</keyword>
<dbReference type="EC" id="3.1.13.1" evidence="7"/>
<dbReference type="Proteomes" id="UP000554342">
    <property type="component" value="Unassembled WGS sequence"/>
</dbReference>
<comment type="caution">
    <text evidence="10">The sequence shown here is derived from an EMBL/GenBank/DDBJ whole genome shotgun (WGS) entry which is preliminary data.</text>
</comment>
<feature type="compositionally biased region" description="Basic residues" evidence="8">
    <location>
        <begin position="786"/>
        <end position="799"/>
    </location>
</feature>
<comment type="function">
    <text evidence="7">3'-5' exoribonuclease that releases 5'-nucleoside monophosphates and is involved in maturation of structured RNAs.</text>
</comment>
<comment type="catalytic activity">
    <reaction evidence="1 7">
        <text>Exonucleolytic cleavage in the 3'- to 5'-direction to yield nucleoside 5'-phosphates.</text>
        <dbReference type="EC" id="3.1.13.1"/>
    </reaction>
</comment>
<dbReference type="RefSeq" id="WP_246359917.1">
    <property type="nucleotide sequence ID" value="NZ_BAABIF010000011.1"/>
</dbReference>
<evidence type="ECO:0000259" key="9">
    <source>
        <dbReference type="PROSITE" id="PS50126"/>
    </source>
</evidence>
<accession>A0A840Z2N3</accession>
<comment type="subcellular location">
    <subcellularLocation>
        <location evidence="7">Cytoplasm</location>
    </subcellularLocation>
</comment>
<dbReference type="InterPro" id="IPR004476">
    <property type="entry name" value="RNase_II/RNase_R"/>
</dbReference>
<name>A0A840Z2N3_9SPHN</name>
<dbReference type="PANTHER" id="PTHR23355">
    <property type="entry name" value="RIBONUCLEASE"/>
    <property type="match status" value="1"/>
</dbReference>
<dbReference type="GO" id="GO:0003723">
    <property type="term" value="F:RNA binding"/>
    <property type="evidence" value="ECO:0007669"/>
    <property type="project" value="UniProtKB-UniRule"/>
</dbReference>
<evidence type="ECO:0000256" key="7">
    <source>
        <dbReference type="HAMAP-Rule" id="MF_01895"/>
    </source>
</evidence>
<dbReference type="InterPro" id="IPR040476">
    <property type="entry name" value="CSD2"/>
</dbReference>
<dbReference type="CDD" id="cd04471">
    <property type="entry name" value="S1_RNase_R"/>
    <property type="match status" value="1"/>
</dbReference>
<evidence type="ECO:0000256" key="5">
    <source>
        <dbReference type="ARBA" id="ARBA00022839"/>
    </source>
</evidence>